<proteinExistence type="inferred from homology"/>
<dbReference type="EMBL" id="JAICBX010000002">
    <property type="protein sequence ID" value="MBW8638434.1"/>
    <property type="molecule type" value="Genomic_DNA"/>
</dbReference>
<dbReference type="SUPFAM" id="SSF51735">
    <property type="entry name" value="NAD(P)-binding Rossmann-fold domains"/>
    <property type="match status" value="1"/>
</dbReference>
<dbReference type="InterPro" id="IPR036291">
    <property type="entry name" value="NAD(P)-bd_dom_sf"/>
</dbReference>
<dbReference type="FunFam" id="3.40.50.720:FF:000084">
    <property type="entry name" value="Short-chain dehydrogenase reductase"/>
    <property type="match status" value="1"/>
</dbReference>
<name>A0AAE2ZKD5_9HYPH</name>
<dbReference type="NCBIfam" id="NF009466">
    <property type="entry name" value="PRK12826.1-2"/>
    <property type="match status" value="1"/>
</dbReference>
<gene>
    <name evidence="3" type="ORF">K1W69_14650</name>
</gene>
<dbReference type="Gene3D" id="3.40.50.720">
    <property type="entry name" value="NAD(P)-binding Rossmann-like Domain"/>
    <property type="match status" value="1"/>
</dbReference>
<dbReference type="Pfam" id="PF13561">
    <property type="entry name" value="adh_short_C2"/>
    <property type="match status" value="1"/>
</dbReference>
<dbReference type="PRINTS" id="PR00081">
    <property type="entry name" value="GDHRDH"/>
</dbReference>
<dbReference type="AlphaFoldDB" id="A0AAE2ZKD5"/>
<keyword evidence="2" id="KW-0560">Oxidoreductase</keyword>
<reference evidence="3" key="1">
    <citation type="submission" date="2021-08" db="EMBL/GenBank/DDBJ databases">
        <title>Hoeflea bacterium WL0058 sp. nov., isolated from the sediment.</title>
        <authorList>
            <person name="Wang L."/>
            <person name="Zhang D."/>
        </authorList>
    </citation>
    <scope>NUCLEOTIDE SEQUENCE</scope>
    <source>
        <strain evidence="3">WL0058</strain>
    </source>
</reference>
<protein>
    <submittedName>
        <fullName evidence="3">SDR family oxidoreductase</fullName>
    </submittedName>
</protein>
<organism evidence="3 4">
    <name type="scientific">Flavimaribacter sediminis</name>
    <dbReference type="NCBI Taxonomy" id="2865987"/>
    <lineage>
        <taxon>Bacteria</taxon>
        <taxon>Pseudomonadati</taxon>
        <taxon>Pseudomonadota</taxon>
        <taxon>Alphaproteobacteria</taxon>
        <taxon>Hyphomicrobiales</taxon>
        <taxon>Rhizobiaceae</taxon>
        <taxon>Flavimaribacter</taxon>
    </lineage>
</organism>
<dbReference type="PRINTS" id="PR00080">
    <property type="entry name" value="SDRFAMILY"/>
</dbReference>
<evidence type="ECO:0000256" key="1">
    <source>
        <dbReference type="ARBA" id="ARBA00006484"/>
    </source>
</evidence>
<dbReference type="InterPro" id="IPR002347">
    <property type="entry name" value="SDR_fam"/>
</dbReference>
<dbReference type="InterPro" id="IPR050259">
    <property type="entry name" value="SDR"/>
</dbReference>
<dbReference type="GO" id="GO:0016491">
    <property type="term" value="F:oxidoreductase activity"/>
    <property type="evidence" value="ECO:0007669"/>
    <property type="project" value="UniProtKB-KW"/>
</dbReference>
<evidence type="ECO:0000313" key="3">
    <source>
        <dbReference type="EMBL" id="MBW8638434.1"/>
    </source>
</evidence>
<dbReference type="PROSITE" id="PS00061">
    <property type="entry name" value="ADH_SHORT"/>
    <property type="match status" value="1"/>
</dbReference>
<dbReference type="PANTHER" id="PTHR42879:SF2">
    <property type="entry name" value="3-OXOACYL-[ACYL-CARRIER-PROTEIN] REDUCTASE FABG"/>
    <property type="match status" value="1"/>
</dbReference>
<comment type="caution">
    <text evidence="3">The sequence shown here is derived from an EMBL/GenBank/DDBJ whole genome shotgun (WGS) entry which is preliminary data.</text>
</comment>
<dbReference type="InterPro" id="IPR020904">
    <property type="entry name" value="Sc_DH/Rdtase_CS"/>
</dbReference>
<dbReference type="Proteomes" id="UP001196509">
    <property type="component" value="Unassembled WGS sequence"/>
</dbReference>
<dbReference type="RefSeq" id="WP_220229056.1">
    <property type="nucleotide sequence ID" value="NZ_JAICBX010000002.1"/>
</dbReference>
<sequence>MINLEGKVAVVTGGGMGIGAGIAKVLSGYGATIAIADINTETSKPSLEAIEAAGGKAAIFQHDVTDWDSAFALVEAVEAKLGPIDILVNNAGVSKRMPLVEMTEQGWDRVLDINLKGQFITTRAVIPGMLARNRGRVINMASVVSKQGVGNFSAYCTSKFGVIGFTQSIAQEYAKTNITVNAVCPGILMTPLHDGIVEQMATADNVDFETAKKNFVGLVPQGHPQTPEDVGHFIAFLASDLAQNVTGQSYHIDGGMQMD</sequence>
<evidence type="ECO:0000313" key="4">
    <source>
        <dbReference type="Proteomes" id="UP001196509"/>
    </source>
</evidence>
<accession>A0AAE2ZKD5</accession>
<dbReference type="PANTHER" id="PTHR42879">
    <property type="entry name" value="3-OXOACYL-(ACYL-CARRIER-PROTEIN) REDUCTASE"/>
    <property type="match status" value="1"/>
</dbReference>
<keyword evidence="4" id="KW-1185">Reference proteome</keyword>
<dbReference type="GO" id="GO:0032787">
    <property type="term" value="P:monocarboxylic acid metabolic process"/>
    <property type="evidence" value="ECO:0007669"/>
    <property type="project" value="UniProtKB-ARBA"/>
</dbReference>
<comment type="similarity">
    <text evidence="1">Belongs to the short-chain dehydrogenases/reductases (SDR) family.</text>
</comment>
<evidence type="ECO:0000256" key="2">
    <source>
        <dbReference type="ARBA" id="ARBA00023002"/>
    </source>
</evidence>